<dbReference type="EMBL" id="MU274956">
    <property type="protein sequence ID" value="KAI0083688.1"/>
    <property type="molecule type" value="Genomic_DNA"/>
</dbReference>
<evidence type="ECO:0000313" key="1">
    <source>
        <dbReference type="EMBL" id="KAI0083688.1"/>
    </source>
</evidence>
<protein>
    <submittedName>
        <fullName evidence="1">Uncharacterized protein</fullName>
    </submittedName>
</protein>
<keyword evidence="2" id="KW-1185">Reference proteome</keyword>
<gene>
    <name evidence="1" type="ORF">BDY19DRAFT_899903</name>
</gene>
<proteinExistence type="predicted"/>
<organism evidence="1 2">
    <name type="scientific">Irpex rosettiformis</name>
    <dbReference type="NCBI Taxonomy" id="378272"/>
    <lineage>
        <taxon>Eukaryota</taxon>
        <taxon>Fungi</taxon>
        <taxon>Dikarya</taxon>
        <taxon>Basidiomycota</taxon>
        <taxon>Agaricomycotina</taxon>
        <taxon>Agaricomycetes</taxon>
        <taxon>Polyporales</taxon>
        <taxon>Irpicaceae</taxon>
        <taxon>Irpex</taxon>
    </lineage>
</organism>
<dbReference type="Proteomes" id="UP001055072">
    <property type="component" value="Unassembled WGS sequence"/>
</dbReference>
<comment type="caution">
    <text evidence="1">The sequence shown here is derived from an EMBL/GenBank/DDBJ whole genome shotgun (WGS) entry which is preliminary data.</text>
</comment>
<sequence>MVRRYSEALQRLAHDSPELHFGILHAEPWQIQEFRLEDMAAMVWRKVPLLWSMIHRLVTGDLAHARYQKCNALQSAMGIFLHSCNTPEKVIKVLARMGISVSLTSIHRAIHSLKSACFDDIRSLGRTLLASYAYDNFDVKFSTGIPTVDGPRETLVHLTSATLLRLDHGVTVDDLRCSDELWEKSPFNPHATNHLLANIPLPTPIEQIPVCKTLQVPLRAMDINQSKVSGNIDALLQMLEQSAVGDAQTAQGADINMTDLGNVVQLVHGDLGTMERVLSAMERRAIDLTATSRLQFVVFVFGLFHLKMAAADAIWRLLVAPPTARKDPGSFWAIVEKLRPTRTGKLTNNASFREQHELINHVGDVLRLDAWHVEARQHGFLTLEKWAESKPSPEEIDKFAMRLATTYTEGEDFDHLYQMKMRPMNQRDKLHENTIRTHHYLMLYEELSYAMNEGDIGRVETVFAPWILLFRAVGKHKYANRMLLFMHQLYEIYPEGLRHAIRYNMLVNPTGREHHFRAVDWVVELMNLFIKDMYGGEGSNYTKKRILDESALVLTYRNCHRVFEQNFLLSGLTYAHAAKDMTTTFKVVEEYISSLEASPNKHLAGRTTKYKVPNALEHGAAKIMLEARVSTDGKQVEDDEACIDEEEQLWSMVGGSRDEEIRVHDDSLEKAISALDLAVESL</sequence>
<accession>A0ACB8TNV8</accession>
<name>A0ACB8TNV8_9APHY</name>
<reference evidence="1" key="1">
    <citation type="journal article" date="2021" name="Environ. Microbiol.">
        <title>Gene family expansions and transcriptome signatures uncover fungal adaptations to wood decay.</title>
        <authorList>
            <person name="Hage H."/>
            <person name="Miyauchi S."/>
            <person name="Viragh M."/>
            <person name="Drula E."/>
            <person name="Min B."/>
            <person name="Chaduli D."/>
            <person name="Navarro D."/>
            <person name="Favel A."/>
            <person name="Norest M."/>
            <person name="Lesage-Meessen L."/>
            <person name="Balint B."/>
            <person name="Merenyi Z."/>
            <person name="de Eugenio L."/>
            <person name="Morin E."/>
            <person name="Martinez A.T."/>
            <person name="Baldrian P."/>
            <person name="Stursova M."/>
            <person name="Martinez M.J."/>
            <person name="Novotny C."/>
            <person name="Magnuson J.K."/>
            <person name="Spatafora J.W."/>
            <person name="Maurice S."/>
            <person name="Pangilinan J."/>
            <person name="Andreopoulos W."/>
            <person name="LaButti K."/>
            <person name="Hundley H."/>
            <person name="Na H."/>
            <person name="Kuo A."/>
            <person name="Barry K."/>
            <person name="Lipzen A."/>
            <person name="Henrissat B."/>
            <person name="Riley R."/>
            <person name="Ahrendt S."/>
            <person name="Nagy L.G."/>
            <person name="Grigoriev I.V."/>
            <person name="Martin F."/>
            <person name="Rosso M.N."/>
        </authorList>
    </citation>
    <scope>NUCLEOTIDE SEQUENCE</scope>
    <source>
        <strain evidence="1">CBS 384.51</strain>
    </source>
</reference>
<evidence type="ECO:0000313" key="2">
    <source>
        <dbReference type="Proteomes" id="UP001055072"/>
    </source>
</evidence>